<dbReference type="EMBL" id="MKGI01000079">
    <property type="protein sequence ID" value="OEL10094.1"/>
    <property type="molecule type" value="Genomic_DNA"/>
</dbReference>
<reference evidence="2 3" key="1">
    <citation type="submission" date="2016-09" db="EMBL/GenBank/DDBJ databases">
        <authorList>
            <person name="Capua I."/>
            <person name="De Benedictis P."/>
            <person name="Joannis T."/>
            <person name="Lombin L.H."/>
            <person name="Cattoli G."/>
        </authorList>
    </citation>
    <scope>NUCLEOTIDE SEQUENCE [LARGE SCALE GENOMIC DNA]</scope>
    <source>
        <strain evidence="2 3">NRS-1</strain>
    </source>
</reference>
<proteinExistence type="predicted"/>
<dbReference type="OrthoDB" id="1450858at2"/>
<comment type="caution">
    <text evidence="2">The sequence shown here is derived from an EMBL/GenBank/DDBJ whole genome shotgun (WGS) entry which is preliminary data.</text>
</comment>
<protein>
    <submittedName>
        <fullName evidence="2">Cna B-type domain protein</fullName>
    </submittedName>
</protein>
<dbReference type="STRING" id="237258.SAMN04489756_10355"/>
<feature type="signal peptide" evidence="1">
    <location>
        <begin position="1"/>
        <end position="18"/>
    </location>
</feature>
<accession>A0A1E5UAY9</accession>
<keyword evidence="3" id="KW-1185">Reference proteome</keyword>
<sequence>MKKTLLLFLFLISHSFYTQEYIFGKITSEQNIELSGVLILNTRTDEKTYSDSDGNFMISAKNNDALRFVKQKFDRITYSVKPEDFKNSIKITLIKSVVEIEEVEIKTKLTGNLREDARRVESVRKVKLNKEIAKYIAEKSDPEIIKPRGGEFVQPVGQGFSVGKVSNQADQIDLAEEFLEILGEDYFTDLGLKKSEISSFIFHVMSGLDLKNAYKYGYLKGNDIAQFRKQAEIKINDFRKLK</sequence>
<dbReference type="AlphaFoldDB" id="A0A1E5UAY9"/>
<name>A0A1E5UAY9_9FLAO</name>
<evidence type="ECO:0000313" key="3">
    <source>
        <dbReference type="Proteomes" id="UP000095601"/>
    </source>
</evidence>
<evidence type="ECO:0000313" key="2">
    <source>
        <dbReference type="EMBL" id="OEL10094.1"/>
    </source>
</evidence>
<dbReference type="InterPro" id="IPR008969">
    <property type="entry name" value="CarboxyPept-like_regulatory"/>
</dbReference>
<dbReference type="RefSeq" id="WP_069800598.1">
    <property type="nucleotide sequence ID" value="NZ_CP034157.1"/>
</dbReference>
<evidence type="ECO:0000256" key="1">
    <source>
        <dbReference type="SAM" id="SignalP"/>
    </source>
</evidence>
<keyword evidence="1" id="KW-0732">Signal</keyword>
<dbReference type="SUPFAM" id="SSF49464">
    <property type="entry name" value="Carboxypeptidase regulatory domain-like"/>
    <property type="match status" value="1"/>
</dbReference>
<feature type="chain" id="PRO_5009186843" evidence="1">
    <location>
        <begin position="19"/>
        <end position="242"/>
    </location>
</feature>
<gene>
    <name evidence="2" type="ORF">BHF72_0788</name>
</gene>
<dbReference type="KEGG" id="cnr:EB819_09610"/>
<dbReference type="Proteomes" id="UP000095601">
    <property type="component" value="Unassembled WGS sequence"/>
</dbReference>
<organism evidence="2 3">
    <name type="scientific">Cloacibacterium normanense</name>
    <dbReference type="NCBI Taxonomy" id="237258"/>
    <lineage>
        <taxon>Bacteria</taxon>
        <taxon>Pseudomonadati</taxon>
        <taxon>Bacteroidota</taxon>
        <taxon>Flavobacteriia</taxon>
        <taxon>Flavobacteriales</taxon>
        <taxon>Weeksellaceae</taxon>
    </lineage>
</organism>